<dbReference type="InterPro" id="IPR016181">
    <property type="entry name" value="Acyl_CoA_acyltransferase"/>
</dbReference>
<name>A0A062TT31_9PROT</name>
<reference evidence="2 3" key="1">
    <citation type="submission" date="2013-04" db="EMBL/GenBank/DDBJ databases">
        <title>Hyphomonas sp. T24B3 Genome Sequencing.</title>
        <authorList>
            <person name="Lai Q."/>
            <person name="Shao Z."/>
        </authorList>
    </citation>
    <scope>NUCLEOTIDE SEQUENCE [LARGE SCALE GENOMIC DNA]</scope>
    <source>
        <strain evidence="2 3">T24B3</strain>
    </source>
</reference>
<feature type="domain" description="N-acetyltransferase" evidence="1">
    <location>
        <begin position="66"/>
        <end position="153"/>
    </location>
</feature>
<evidence type="ECO:0000313" key="3">
    <source>
        <dbReference type="Proteomes" id="UP000249123"/>
    </source>
</evidence>
<proteinExistence type="predicted"/>
<dbReference type="eggNOG" id="COG0456">
    <property type="taxonomic scope" value="Bacteria"/>
</dbReference>
<dbReference type="OrthoDB" id="7617982at2"/>
<gene>
    <name evidence="2" type="ORF">HY3_07850</name>
</gene>
<dbReference type="Pfam" id="PF00583">
    <property type="entry name" value="Acetyltransf_1"/>
    <property type="match status" value="1"/>
</dbReference>
<comment type="caution">
    <text evidence="2">The sequence shown here is derived from an EMBL/GenBank/DDBJ whole genome shotgun (WGS) entry which is preliminary data.</text>
</comment>
<dbReference type="Gene3D" id="3.40.630.30">
    <property type="match status" value="1"/>
</dbReference>
<dbReference type="AlphaFoldDB" id="A0A062TT31"/>
<dbReference type="RefSeq" id="WP_051594832.1">
    <property type="nucleotide sequence ID" value="NZ_AWFA01000019.1"/>
</dbReference>
<protein>
    <recommendedName>
        <fullName evidence="1">N-acetyltransferase domain-containing protein</fullName>
    </recommendedName>
</protein>
<sequence length="197" mass="21808">MCNQPVYVTLNDGAHAVLRPADIQDEARFAHLVENMSDQSRYLRFFSGVRQIPQTIIHMLADADGHRHIAWGAAEVNAPGHPFIAAAHVFRDREDPTKGELAMGVLDAHHSQGLSRMLIACLALCCRDEGVIALEAETLSENRKANNLFRDIGGHVVRAGPPTMLWKFHVGEVISLLRAMESPRGLREVFRVNGAED</sequence>
<dbReference type="SUPFAM" id="SSF55729">
    <property type="entry name" value="Acyl-CoA N-acyltransferases (Nat)"/>
    <property type="match status" value="1"/>
</dbReference>
<dbReference type="Proteomes" id="UP000249123">
    <property type="component" value="Unassembled WGS sequence"/>
</dbReference>
<dbReference type="GO" id="GO:0016747">
    <property type="term" value="F:acyltransferase activity, transferring groups other than amino-acyl groups"/>
    <property type="evidence" value="ECO:0007669"/>
    <property type="project" value="InterPro"/>
</dbReference>
<dbReference type="EMBL" id="AWFB01000004">
    <property type="protein sequence ID" value="RAN35445.1"/>
    <property type="molecule type" value="Genomic_DNA"/>
</dbReference>
<dbReference type="InterPro" id="IPR000182">
    <property type="entry name" value="GNAT_dom"/>
</dbReference>
<dbReference type="STRING" id="1280941.HY2_12685"/>
<keyword evidence="3" id="KW-1185">Reference proteome</keyword>
<accession>A0A062TT31</accession>
<evidence type="ECO:0000313" key="2">
    <source>
        <dbReference type="EMBL" id="RAN35445.1"/>
    </source>
</evidence>
<organism evidence="2 3">
    <name type="scientific">Hyphomonas pacifica</name>
    <dbReference type="NCBI Taxonomy" id="1280941"/>
    <lineage>
        <taxon>Bacteria</taxon>
        <taxon>Pseudomonadati</taxon>
        <taxon>Pseudomonadota</taxon>
        <taxon>Alphaproteobacteria</taxon>
        <taxon>Hyphomonadales</taxon>
        <taxon>Hyphomonadaceae</taxon>
        <taxon>Hyphomonas</taxon>
    </lineage>
</organism>
<accession>A0A328JVJ9</accession>
<evidence type="ECO:0000259" key="1">
    <source>
        <dbReference type="Pfam" id="PF00583"/>
    </source>
</evidence>